<dbReference type="EMBL" id="CP032100">
    <property type="protein sequence ID" value="AXX90015.1"/>
    <property type="molecule type" value="Genomic_DNA"/>
</dbReference>
<dbReference type="InterPro" id="IPR010982">
    <property type="entry name" value="Lambda_DNA-bd_dom_sf"/>
</dbReference>
<proteinExistence type="predicted"/>
<reference evidence="1 2" key="1">
    <citation type="submission" date="2018-08" db="EMBL/GenBank/DDBJ databases">
        <title>Complete genome of the Arcobacter suis type strain LMG 26152.</title>
        <authorList>
            <person name="Miller W.G."/>
            <person name="Yee E."/>
            <person name="Bono J.L."/>
        </authorList>
    </citation>
    <scope>NUCLEOTIDE SEQUENCE [LARGE SCALE GENOMIC DNA]</scope>
    <source>
        <strain evidence="1 2">CECT 7833</strain>
    </source>
</reference>
<dbReference type="KEGG" id="asui:ASUIS_1535"/>
<name>A0AAD0WQP8_9BACT</name>
<evidence type="ECO:0000313" key="1">
    <source>
        <dbReference type="EMBL" id="AXX90015.1"/>
    </source>
</evidence>
<gene>
    <name evidence="1" type="ORF">ASUIS_1535</name>
</gene>
<organism evidence="1 2">
    <name type="scientific">Arcobacter suis CECT 7833</name>
    <dbReference type="NCBI Taxonomy" id="663365"/>
    <lineage>
        <taxon>Bacteria</taxon>
        <taxon>Pseudomonadati</taxon>
        <taxon>Campylobacterota</taxon>
        <taxon>Epsilonproteobacteria</taxon>
        <taxon>Campylobacterales</taxon>
        <taxon>Arcobacteraceae</taxon>
        <taxon>Arcobacter</taxon>
    </lineage>
</organism>
<evidence type="ECO:0000313" key="2">
    <source>
        <dbReference type="Proteomes" id="UP000263040"/>
    </source>
</evidence>
<sequence length="184" mass="22053">MDNVIEILERLFNFYKVTNVAELSQKIETSQATISSWKVRNSINAVKKKCRELNIYDEIFTDKVLINENIFEDELNTIYDILIDNAKYTLKDKINKLFDKNILNKMDTYLTKKILIRVLNKLKEENKRYPINISKKYLLKEISDTKINFTEPFKRKELISIIEKNFSNLECYVLINYYEELLEK</sequence>
<dbReference type="RefSeq" id="WP_118886537.1">
    <property type="nucleotide sequence ID" value="NZ_CP032100.1"/>
</dbReference>
<dbReference type="Gene3D" id="1.10.260.40">
    <property type="entry name" value="lambda repressor-like DNA-binding domains"/>
    <property type="match status" value="1"/>
</dbReference>
<keyword evidence="2" id="KW-1185">Reference proteome</keyword>
<dbReference type="AlphaFoldDB" id="A0AAD0WQP8"/>
<accession>A0AAD0WQP8</accession>
<protein>
    <submittedName>
        <fullName evidence="1">Uncharacterized protein</fullName>
    </submittedName>
</protein>
<dbReference type="GO" id="GO:0003677">
    <property type="term" value="F:DNA binding"/>
    <property type="evidence" value="ECO:0007669"/>
    <property type="project" value="InterPro"/>
</dbReference>
<dbReference type="Proteomes" id="UP000263040">
    <property type="component" value="Chromosome"/>
</dbReference>